<evidence type="ECO:0000313" key="4">
    <source>
        <dbReference type="Proteomes" id="UP000238563"/>
    </source>
</evidence>
<dbReference type="InterPro" id="IPR025137">
    <property type="entry name" value="NfrA_C"/>
</dbReference>
<dbReference type="InterPro" id="IPR011990">
    <property type="entry name" value="TPR-like_helical_dom_sf"/>
</dbReference>
<gene>
    <name evidence="3" type="ORF">C5750_18345</name>
</gene>
<reference evidence="3 4" key="1">
    <citation type="submission" date="2018-02" db="EMBL/GenBank/DDBJ databases">
        <title>The draft genome of Phyllobacterium myrsinacearum DSM5892.</title>
        <authorList>
            <person name="Li L."/>
            <person name="Liu L."/>
            <person name="Zhang X."/>
            <person name="Wang T."/>
        </authorList>
    </citation>
    <scope>NUCLEOTIDE SEQUENCE [LARGE SCALE GENOMIC DNA]</scope>
    <source>
        <strain evidence="3 4">DSM 5892</strain>
    </source>
</reference>
<protein>
    <recommendedName>
        <fullName evidence="2">Bacteriophage N4 adsorption protein A C-terminal domain-containing protein</fullName>
    </recommendedName>
</protein>
<dbReference type="EMBL" id="PVBT01000005">
    <property type="protein sequence ID" value="PRD51799.1"/>
    <property type="molecule type" value="Genomic_DNA"/>
</dbReference>
<feature type="region of interest" description="Disordered" evidence="1">
    <location>
        <begin position="1"/>
        <end position="20"/>
    </location>
</feature>
<dbReference type="InterPro" id="IPR019734">
    <property type="entry name" value="TPR_rpt"/>
</dbReference>
<name>A0A2S9JG63_9HYPH</name>
<keyword evidence="4" id="KW-1185">Reference proteome</keyword>
<proteinExistence type="predicted"/>
<evidence type="ECO:0000313" key="3">
    <source>
        <dbReference type="EMBL" id="PRD51799.1"/>
    </source>
</evidence>
<dbReference type="Proteomes" id="UP000238563">
    <property type="component" value="Unassembled WGS sequence"/>
</dbReference>
<organism evidence="3 4">
    <name type="scientific">Phyllobacterium myrsinacearum</name>
    <dbReference type="NCBI Taxonomy" id="28101"/>
    <lineage>
        <taxon>Bacteria</taxon>
        <taxon>Pseudomonadati</taxon>
        <taxon>Pseudomonadota</taxon>
        <taxon>Alphaproteobacteria</taxon>
        <taxon>Hyphomicrobiales</taxon>
        <taxon>Phyllobacteriaceae</taxon>
        <taxon>Phyllobacterium</taxon>
    </lineage>
</organism>
<sequence>MGVEGTTAARSARACGTGGGKALMGRTAAAFGLSGNQHRTRLHSCGLALLLALLQGTAATLPARAQTAGEGVGNSAPQAGSTEDELPLTGPAYEIAKEAYDAFARHDYGVAAARVREAIRQRPDVGRLRTLLVQALAAAGQSEDARREALQAADDPLLSPASRAALKNLAVTDKKPSEPPVNASPAQGSGAPSQATPAYQAADAAYRAYDRRDYDTAVSKAREAVDLDPSNAAYHTLLANALAAQKLAIRQRALDTSAAQASVQSPADRAANAAYAAIRRQRYGEALGFAREAVRRAPDNRNFRLLLIQTLVQNRRQSDALVETGRAISRFGRTSDLLRQRGVLKAGLGDQKGAFDDFSAALQLPGSKDSKRFLRLALADAALASSHPEAAFAALQPFGASAEYAVWIRRGRALQLMKDFAGAEAALARAQQMAATPPERDEVAAARIGLLNAENKKREAAGLFAASRAAGQFATLNTVSLGYLATQAGDDATAHEAFQLAKRKGELHGSQLIDAAYAARRVYSNEEAVSLLHQAIDAQEQGEFNLEPQALFGLRRETADLTREFGAYSTLSYGSSGVSNGTFQPLSNSGRILQLGSEVYWRPPVIGYRDGATFEFFARQFTTLTDSLNGPTGFSTTQGSVGARWKPFSRYNFVLEASKLFKIGKYSRNDTLLRAALSDGFGTDLRVDVPAWWTGQYYAEAGRYVESGQNIANGEARLGRSFRMDSIDDHLVLTPFVAVAANFDSDLANEFALGAGPGLNARYWFREDKYRAPMSYVDLTVQYRVRVAGDDRAGGVFAGLSVAY</sequence>
<comment type="caution">
    <text evidence="3">The sequence shown here is derived from an EMBL/GenBank/DDBJ whole genome shotgun (WGS) entry which is preliminary data.</text>
</comment>
<dbReference type="AlphaFoldDB" id="A0A2S9JG63"/>
<evidence type="ECO:0000256" key="1">
    <source>
        <dbReference type="SAM" id="MobiDB-lite"/>
    </source>
</evidence>
<dbReference type="SUPFAM" id="SSF48452">
    <property type="entry name" value="TPR-like"/>
    <property type="match status" value="2"/>
</dbReference>
<feature type="domain" description="Bacteriophage N4 adsorption protein A C-terminal" evidence="2">
    <location>
        <begin position="630"/>
        <end position="799"/>
    </location>
</feature>
<accession>A0A2S9JG63</accession>
<dbReference type="Gene3D" id="1.25.40.10">
    <property type="entry name" value="Tetratricopeptide repeat domain"/>
    <property type="match status" value="2"/>
</dbReference>
<evidence type="ECO:0000259" key="2">
    <source>
        <dbReference type="Pfam" id="PF13283"/>
    </source>
</evidence>
<dbReference type="OrthoDB" id="7399085at2"/>
<dbReference type="Pfam" id="PF13283">
    <property type="entry name" value="NfrA_C"/>
    <property type="match status" value="1"/>
</dbReference>
<feature type="compositionally biased region" description="Polar residues" evidence="1">
    <location>
        <begin position="184"/>
        <end position="193"/>
    </location>
</feature>
<feature type="region of interest" description="Disordered" evidence="1">
    <location>
        <begin position="171"/>
        <end position="197"/>
    </location>
</feature>
<dbReference type="SMART" id="SM00028">
    <property type="entry name" value="TPR"/>
    <property type="match status" value="4"/>
</dbReference>